<dbReference type="Gene3D" id="4.10.320.10">
    <property type="entry name" value="E3-binding domain"/>
    <property type="match status" value="1"/>
</dbReference>
<evidence type="ECO:0000256" key="7">
    <source>
        <dbReference type="SAM" id="MobiDB-lite"/>
    </source>
</evidence>
<comment type="similarity">
    <text evidence="2 6">Belongs to the 2-oxoacid dehydrogenase family.</text>
</comment>
<evidence type="ECO:0000256" key="6">
    <source>
        <dbReference type="RuleBase" id="RU003423"/>
    </source>
</evidence>
<dbReference type="InterPro" id="IPR011053">
    <property type="entry name" value="Single_hybrid_motif"/>
</dbReference>
<accession>A0A2U1K2P2</accession>
<dbReference type="PROSITE" id="PS00189">
    <property type="entry name" value="LIPOYL"/>
    <property type="match status" value="1"/>
</dbReference>
<evidence type="ECO:0000256" key="1">
    <source>
        <dbReference type="ARBA" id="ARBA00001938"/>
    </source>
</evidence>
<evidence type="ECO:0000256" key="3">
    <source>
        <dbReference type="ARBA" id="ARBA00022679"/>
    </source>
</evidence>
<dbReference type="SUPFAM" id="SSF52777">
    <property type="entry name" value="CoA-dependent acyltransferases"/>
    <property type="match status" value="1"/>
</dbReference>
<comment type="cofactor">
    <cofactor evidence="1 6">
        <name>(R)-lipoate</name>
        <dbReference type="ChEBI" id="CHEBI:83088"/>
    </cofactor>
</comment>
<dbReference type="RefSeq" id="WP_116554583.1">
    <property type="nucleotide sequence ID" value="NZ_QCZG01000016.1"/>
</dbReference>
<dbReference type="Gene3D" id="2.40.50.100">
    <property type="match status" value="1"/>
</dbReference>
<gene>
    <name evidence="10" type="ORF">DCC39_09115</name>
</gene>
<evidence type="ECO:0000259" key="8">
    <source>
        <dbReference type="PROSITE" id="PS50968"/>
    </source>
</evidence>
<dbReference type="EC" id="2.3.1.-" evidence="6"/>
<sequence>MNEVKMPRLGVTMQSGKIAEWLKEEGDYVEKGEELFVLETEKSTVEIEAQVSGVLKKILIQEEIEVPINEVIAIIGEPDEVIDLSKYEKQAPSIRENSEEPADSLNNAGSDRPKPSGKVMPRVRKLAKELGVSLDSVTGTGKGGMITEEDIRNASSIRSQGNEFRETIELNNIKREMSKNMLNSWRNIPQFTQIVSVNMEKVLEVKSKLDGVTINDLLVKTVGTIADKYPIVNSKLEDNKILVFKEVNISVAVSSKQGLVVPVVKEVNKKGVDEISKAIKQLSEEAEANQLSPDDFSGGTITVSNLGSLGIESGTPIINIPQSTIVFAGAIQKTPVVDENDEIVVKPMMKLSICYDHRFIDGVAGAKFTNELKNALENLTIEEVE</sequence>
<dbReference type="SUPFAM" id="SSF51230">
    <property type="entry name" value="Single hybrid motif"/>
    <property type="match status" value="1"/>
</dbReference>
<feature type="domain" description="Lipoyl-binding" evidence="8">
    <location>
        <begin position="1"/>
        <end position="76"/>
    </location>
</feature>
<dbReference type="GO" id="GO:0031405">
    <property type="term" value="F:lipoic acid binding"/>
    <property type="evidence" value="ECO:0007669"/>
    <property type="project" value="TreeGrafter"/>
</dbReference>
<dbReference type="InterPro" id="IPR023213">
    <property type="entry name" value="CAT-like_dom_sf"/>
</dbReference>
<dbReference type="Pfam" id="PF00364">
    <property type="entry name" value="Biotin_lipoyl"/>
    <property type="match status" value="1"/>
</dbReference>
<keyword evidence="5 6" id="KW-0012">Acyltransferase</keyword>
<dbReference type="EMBL" id="QCZG01000016">
    <property type="protein sequence ID" value="PWA11790.1"/>
    <property type="molecule type" value="Genomic_DNA"/>
</dbReference>
<evidence type="ECO:0000256" key="2">
    <source>
        <dbReference type="ARBA" id="ARBA00007317"/>
    </source>
</evidence>
<dbReference type="InterPro" id="IPR004167">
    <property type="entry name" value="PSBD"/>
</dbReference>
<reference evidence="10 11" key="1">
    <citation type="submission" date="2018-04" db="EMBL/GenBank/DDBJ databases">
        <title>Camelliibacillus theae gen. nov., sp. nov., isolated from Pu'er tea.</title>
        <authorList>
            <person name="Niu L."/>
        </authorList>
    </citation>
    <scope>NUCLEOTIDE SEQUENCE [LARGE SCALE GENOMIC DNA]</scope>
    <source>
        <strain evidence="10 11">T8</strain>
    </source>
</reference>
<evidence type="ECO:0000256" key="5">
    <source>
        <dbReference type="ARBA" id="ARBA00023315"/>
    </source>
</evidence>
<dbReference type="PANTHER" id="PTHR43178:SF5">
    <property type="entry name" value="LIPOAMIDE ACYLTRANSFERASE COMPONENT OF BRANCHED-CHAIN ALPHA-KETO ACID DEHYDROGENASE COMPLEX, MITOCHONDRIAL"/>
    <property type="match status" value="1"/>
</dbReference>
<keyword evidence="3 6" id="KW-0808">Transferase</keyword>
<evidence type="ECO:0000256" key="4">
    <source>
        <dbReference type="ARBA" id="ARBA00022823"/>
    </source>
</evidence>
<dbReference type="SUPFAM" id="SSF47005">
    <property type="entry name" value="Peripheral subunit-binding domain of 2-oxo acid dehydrogenase complex"/>
    <property type="match status" value="1"/>
</dbReference>
<dbReference type="OrthoDB" id="9805770at2"/>
<dbReference type="InterPro" id="IPR036625">
    <property type="entry name" value="E3-bd_dom_sf"/>
</dbReference>
<dbReference type="Pfam" id="PF00198">
    <property type="entry name" value="2-oxoacid_dh"/>
    <property type="match status" value="1"/>
</dbReference>
<dbReference type="Pfam" id="PF02817">
    <property type="entry name" value="E3_binding"/>
    <property type="match status" value="1"/>
</dbReference>
<dbReference type="GO" id="GO:0005737">
    <property type="term" value="C:cytoplasm"/>
    <property type="evidence" value="ECO:0007669"/>
    <property type="project" value="TreeGrafter"/>
</dbReference>
<feature type="domain" description="Peripheral subunit-binding (PSBD)" evidence="9">
    <location>
        <begin position="118"/>
        <end position="155"/>
    </location>
</feature>
<dbReference type="PROSITE" id="PS50968">
    <property type="entry name" value="BIOTINYL_LIPOYL"/>
    <property type="match status" value="1"/>
</dbReference>
<protein>
    <recommendedName>
        <fullName evidence="6">Dihydrolipoamide acetyltransferase component of pyruvate dehydrogenase complex</fullName>
        <ecNumber evidence="6">2.3.1.-</ecNumber>
    </recommendedName>
</protein>
<dbReference type="InterPro" id="IPR001078">
    <property type="entry name" value="2-oxoacid_DH_actylTfrase"/>
</dbReference>
<dbReference type="PROSITE" id="PS51826">
    <property type="entry name" value="PSBD"/>
    <property type="match status" value="1"/>
</dbReference>
<evidence type="ECO:0000313" key="11">
    <source>
        <dbReference type="Proteomes" id="UP000245998"/>
    </source>
</evidence>
<dbReference type="InterPro" id="IPR000089">
    <property type="entry name" value="Biotin_lipoyl"/>
</dbReference>
<evidence type="ECO:0000259" key="9">
    <source>
        <dbReference type="PROSITE" id="PS51826"/>
    </source>
</evidence>
<name>A0A2U1K2P2_9BACI</name>
<comment type="caution">
    <text evidence="10">The sequence shown here is derived from an EMBL/GenBank/DDBJ whole genome shotgun (WGS) entry which is preliminary data.</text>
</comment>
<evidence type="ECO:0000313" key="10">
    <source>
        <dbReference type="EMBL" id="PWA11790.1"/>
    </source>
</evidence>
<dbReference type="AlphaFoldDB" id="A0A2U1K2P2"/>
<dbReference type="CDD" id="cd06849">
    <property type="entry name" value="lipoyl_domain"/>
    <property type="match status" value="1"/>
</dbReference>
<keyword evidence="11" id="KW-1185">Reference proteome</keyword>
<dbReference type="Proteomes" id="UP000245998">
    <property type="component" value="Unassembled WGS sequence"/>
</dbReference>
<organism evidence="10 11">
    <name type="scientific">Pueribacillus theae</name>
    <dbReference type="NCBI Taxonomy" id="2171751"/>
    <lineage>
        <taxon>Bacteria</taxon>
        <taxon>Bacillati</taxon>
        <taxon>Bacillota</taxon>
        <taxon>Bacilli</taxon>
        <taxon>Bacillales</taxon>
        <taxon>Bacillaceae</taxon>
        <taxon>Pueribacillus</taxon>
    </lineage>
</organism>
<dbReference type="InterPro" id="IPR003016">
    <property type="entry name" value="2-oxoA_DH_lipoyl-BS"/>
</dbReference>
<dbReference type="PANTHER" id="PTHR43178">
    <property type="entry name" value="DIHYDROLIPOAMIDE ACETYLTRANSFERASE COMPONENT OF PYRUVATE DEHYDROGENASE COMPLEX"/>
    <property type="match status" value="1"/>
</dbReference>
<proteinExistence type="inferred from homology"/>
<dbReference type="Gene3D" id="3.30.559.10">
    <property type="entry name" value="Chloramphenicol acetyltransferase-like domain"/>
    <property type="match status" value="1"/>
</dbReference>
<dbReference type="GO" id="GO:0016407">
    <property type="term" value="F:acetyltransferase activity"/>
    <property type="evidence" value="ECO:0007669"/>
    <property type="project" value="TreeGrafter"/>
</dbReference>
<keyword evidence="4 6" id="KW-0450">Lipoyl</keyword>
<feature type="region of interest" description="Disordered" evidence="7">
    <location>
        <begin position="92"/>
        <end position="119"/>
    </location>
</feature>
<dbReference type="InterPro" id="IPR050743">
    <property type="entry name" value="2-oxoacid_DH_E2_comp"/>
</dbReference>